<dbReference type="EMBL" id="MLJW01007573">
    <property type="protein sequence ID" value="OIQ65126.1"/>
    <property type="molecule type" value="Genomic_DNA"/>
</dbReference>
<sequence>MRGFLRLAIVLARESFPFGGGVLFGVQPAGLRHRRRLRRDFGRILRPRQPDLLAAGTPHGAASRAQTGQINGIGR</sequence>
<comment type="caution">
    <text evidence="2">The sequence shown here is derived from an EMBL/GenBank/DDBJ whole genome shotgun (WGS) entry which is preliminary data.</text>
</comment>
<name>A0A1J5P1Y4_9ZZZZ</name>
<dbReference type="AlphaFoldDB" id="A0A1J5P1Y4"/>
<feature type="region of interest" description="Disordered" evidence="1">
    <location>
        <begin position="51"/>
        <end position="75"/>
    </location>
</feature>
<proteinExistence type="predicted"/>
<feature type="compositionally biased region" description="Polar residues" evidence="1">
    <location>
        <begin position="64"/>
        <end position="75"/>
    </location>
</feature>
<evidence type="ECO:0000256" key="1">
    <source>
        <dbReference type="SAM" id="MobiDB-lite"/>
    </source>
</evidence>
<accession>A0A1J5P1Y4</accession>
<gene>
    <name evidence="2" type="ORF">GALL_533190</name>
</gene>
<reference evidence="2" key="1">
    <citation type="submission" date="2016-10" db="EMBL/GenBank/DDBJ databases">
        <title>Sequence of Gallionella enrichment culture.</title>
        <authorList>
            <person name="Poehlein A."/>
            <person name="Muehling M."/>
            <person name="Daniel R."/>
        </authorList>
    </citation>
    <scope>NUCLEOTIDE SEQUENCE</scope>
</reference>
<organism evidence="2">
    <name type="scientific">mine drainage metagenome</name>
    <dbReference type="NCBI Taxonomy" id="410659"/>
    <lineage>
        <taxon>unclassified sequences</taxon>
        <taxon>metagenomes</taxon>
        <taxon>ecological metagenomes</taxon>
    </lineage>
</organism>
<evidence type="ECO:0000313" key="2">
    <source>
        <dbReference type="EMBL" id="OIQ65126.1"/>
    </source>
</evidence>
<protein>
    <submittedName>
        <fullName evidence="2">Uncharacterized protein</fullName>
    </submittedName>
</protein>